<evidence type="ECO:0000313" key="5">
    <source>
        <dbReference type="Proteomes" id="UP000544110"/>
    </source>
</evidence>
<dbReference type="SMART" id="SM00331">
    <property type="entry name" value="PP2C_SIG"/>
    <property type="match status" value="1"/>
</dbReference>
<gene>
    <name evidence="4" type="ORF">BJ989_001238</name>
</gene>
<keyword evidence="5" id="KW-1185">Reference proteome</keyword>
<dbReference type="Pfam" id="PF07228">
    <property type="entry name" value="SpoIIE"/>
    <property type="match status" value="1"/>
</dbReference>
<feature type="compositionally biased region" description="Pro residues" evidence="2">
    <location>
        <begin position="15"/>
        <end position="24"/>
    </location>
</feature>
<evidence type="ECO:0000259" key="3">
    <source>
        <dbReference type="PROSITE" id="PS50112"/>
    </source>
</evidence>
<dbReference type="PANTHER" id="PTHR43156:SF2">
    <property type="entry name" value="STAGE II SPORULATION PROTEIN E"/>
    <property type="match status" value="1"/>
</dbReference>
<evidence type="ECO:0000256" key="2">
    <source>
        <dbReference type="SAM" id="MobiDB-lite"/>
    </source>
</evidence>
<feature type="region of interest" description="Disordered" evidence="2">
    <location>
        <begin position="1"/>
        <end position="43"/>
    </location>
</feature>
<dbReference type="SUPFAM" id="SSF55781">
    <property type="entry name" value="GAF domain-like"/>
    <property type="match status" value="1"/>
</dbReference>
<dbReference type="PANTHER" id="PTHR43156">
    <property type="entry name" value="STAGE II SPORULATION PROTEIN E-RELATED"/>
    <property type="match status" value="1"/>
</dbReference>
<dbReference type="RefSeq" id="WP_179517463.1">
    <property type="nucleotide sequence ID" value="NZ_JACCAC010000001.1"/>
</dbReference>
<feature type="compositionally biased region" description="Low complexity" evidence="2">
    <location>
        <begin position="25"/>
        <end position="43"/>
    </location>
</feature>
<dbReference type="InterPro" id="IPR013656">
    <property type="entry name" value="PAS_4"/>
</dbReference>
<protein>
    <submittedName>
        <fullName evidence="4">PAS domain S-box-containing protein</fullName>
    </submittedName>
</protein>
<dbReference type="NCBIfam" id="TIGR00229">
    <property type="entry name" value="sensory_box"/>
    <property type="match status" value="1"/>
</dbReference>
<evidence type="ECO:0000313" key="4">
    <source>
        <dbReference type="EMBL" id="NYG54934.1"/>
    </source>
</evidence>
<dbReference type="EMBL" id="JACCAC010000001">
    <property type="protein sequence ID" value="NYG54934.1"/>
    <property type="molecule type" value="Genomic_DNA"/>
</dbReference>
<dbReference type="SUPFAM" id="SSF81606">
    <property type="entry name" value="PP2C-like"/>
    <property type="match status" value="1"/>
</dbReference>
<dbReference type="InterPro" id="IPR052016">
    <property type="entry name" value="Bact_Sigma-Reg"/>
</dbReference>
<dbReference type="InterPro" id="IPR035965">
    <property type="entry name" value="PAS-like_dom_sf"/>
</dbReference>
<dbReference type="Proteomes" id="UP000544110">
    <property type="component" value="Unassembled WGS sequence"/>
</dbReference>
<dbReference type="Gene3D" id="3.30.450.20">
    <property type="entry name" value="PAS domain"/>
    <property type="match status" value="1"/>
</dbReference>
<sequence>MTHPSGRSDGSGFTTPPPVVPPQPARSAAPATASTGPTATLSPGSVLEHAPYGVLVGDLSGALLSWNRAAAELLGLDEAAMGSAISSWFGDPTPVDDAFGLAQAGLLDGRSPTHLVHTRDGAVHEITAVPTRLEGEQSAVLVLINDVTERTRAVNRHDRLKAQVALLNQVSETLSGAPDADEAMDRLAQLVVPRMADWVTMNTYDERGRTVRSHVLHSDPDFAALAAVTGDELPDAVSEELPSRRLARGEPAILIERVTEEHLEAFVPDPEVRAMLRDLDVHSAMAVPMPGTSRVMGSMVLVNRAASPTFTAEDLAVATELARRGGVALERVAAAAEQRELATALQASMLTEPPVLPDAEVEVRYEPASHAAQVGGDWYDVFVERSGSVVLSIGDVSGHDPQAAAMMGQIRALLRGLAFGTESGPADLLTHLDTTLDALGMRATATSVVARLLPAGDDGSRVVAWSNAGHLPPVLVPAPVDGVRQPARALESPPNVLLGLWPEAARDEHRVELEPGAVLLFYTDGLVERRREVIDAGVGRLLSAVDALAVGDDLPLGELCDSLLEKLLPGQGDDDVALLAVRLRG</sequence>
<accession>A0A7Y9RTA9</accession>
<dbReference type="InterPro" id="IPR000014">
    <property type="entry name" value="PAS"/>
</dbReference>
<keyword evidence="1" id="KW-0378">Hydrolase</keyword>
<dbReference type="Pfam" id="PF01590">
    <property type="entry name" value="GAF"/>
    <property type="match status" value="1"/>
</dbReference>
<evidence type="ECO:0000256" key="1">
    <source>
        <dbReference type="ARBA" id="ARBA00022801"/>
    </source>
</evidence>
<comment type="caution">
    <text evidence="4">The sequence shown here is derived from an EMBL/GenBank/DDBJ whole genome shotgun (WGS) entry which is preliminary data.</text>
</comment>
<dbReference type="PROSITE" id="PS50112">
    <property type="entry name" value="PAS"/>
    <property type="match status" value="1"/>
</dbReference>
<dbReference type="GO" id="GO:0016791">
    <property type="term" value="F:phosphatase activity"/>
    <property type="evidence" value="ECO:0007669"/>
    <property type="project" value="TreeGrafter"/>
</dbReference>
<dbReference type="SMART" id="SM00065">
    <property type="entry name" value="GAF"/>
    <property type="match status" value="1"/>
</dbReference>
<dbReference type="Gene3D" id="3.30.450.40">
    <property type="match status" value="1"/>
</dbReference>
<proteinExistence type="predicted"/>
<reference evidence="4 5" key="1">
    <citation type="submission" date="2020-07" db="EMBL/GenBank/DDBJ databases">
        <title>Sequencing the genomes of 1000 actinobacteria strains.</title>
        <authorList>
            <person name="Klenk H.-P."/>
        </authorList>
    </citation>
    <scope>NUCLEOTIDE SEQUENCE [LARGE SCALE GENOMIC DNA]</scope>
    <source>
        <strain evidence="4 5">DSM 24552</strain>
    </source>
</reference>
<dbReference type="InterPro" id="IPR036457">
    <property type="entry name" value="PPM-type-like_dom_sf"/>
</dbReference>
<dbReference type="SUPFAM" id="SSF55785">
    <property type="entry name" value="PYP-like sensor domain (PAS domain)"/>
    <property type="match status" value="1"/>
</dbReference>
<dbReference type="Pfam" id="PF08448">
    <property type="entry name" value="PAS_4"/>
    <property type="match status" value="1"/>
</dbReference>
<dbReference type="Gene3D" id="3.60.40.10">
    <property type="entry name" value="PPM-type phosphatase domain"/>
    <property type="match status" value="1"/>
</dbReference>
<dbReference type="AlphaFoldDB" id="A0A7Y9RTA9"/>
<dbReference type="InterPro" id="IPR001932">
    <property type="entry name" value="PPM-type_phosphatase-like_dom"/>
</dbReference>
<name>A0A7Y9RTA9_9ACTN</name>
<organism evidence="4 5">
    <name type="scientific">Nocardioides perillae</name>
    <dbReference type="NCBI Taxonomy" id="1119534"/>
    <lineage>
        <taxon>Bacteria</taxon>
        <taxon>Bacillati</taxon>
        <taxon>Actinomycetota</taxon>
        <taxon>Actinomycetes</taxon>
        <taxon>Propionibacteriales</taxon>
        <taxon>Nocardioidaceae</taxon>
        <taxon>Nocardioides</taxon>
    </lineage>
</organism>
<dbReference type="InterPro" id="IPR029016">
    <property type="entry name" value="GAF-like_dom_sf"/>
</dbReference>
<dbReference type="InterPro" id="IPR003018">
    <property type="entry name" value="GAF"/>
</dbReference>
<feature type="domain" description="PAS" evidence="3">
    <location>
        <begin position="46"/>
        <end position="76"/>
    </location>
</feature>